<organism evidence="1 2">
    <name type="scientific">Euplotes crassus</name>
    <dbReference type="NCBI Taxonomy" id="5936"/>
    <lineage>
        <taxon>Eukaryota</taxon>
        <taxon>Sar</taxon>
        <taxon>Alveolata</taxon>
        <taxon>Ciliophora</taxon>
        <taxon>Intramacronucleata</taxon>
        <taxon>Spirotrichea</taxon>
        <taxon>Hypotrichia</taxon>
        <taxon>Euplotida</taxon>
        <taxon>Euplotidae</taxon>
        <taxon>Moneuplotes</taxon>
    </lineage>
</organism>
<keyword evidence="2" id="KW-1185">Reference proteome</keyword>
<dbReference type="AlphaFoldDB" id="A0AAD1X533"/>
<accession>A0AAD1X533</accession>
<comment type="caution">
    <text evidence="1">The sequence shown here is derived from an EMBL/GenBank/DDBJ whole genome shotgun (WGS) entry which is preliminary data.</text>
</comment>
<evidence type="ECO:0000313" key="1">
    <source>
        <dbReference type="EMBL" id="CAI2359087.1"/>
    </source>
</evidence>
<reference evidence="1" key="1">
    <citation type="submission" date="2023-07" db="EMBL/GenBank/DDBJ databases">
        <authorList>
            <consortium name="AG Swart"/>
            <person name="Singh M."/>
            <person name="Singh A."/>
            <person name="Seah K."/>
            <person name="Emmerich C."/>
        </authorList>
    </citation>
    <scope>NUCLEOTIDE SEQUENCE</scope>
    <source>
        <strain evidence="1">DP1</strain>
    </source>
</reference>
<gene>
    <name evidence="1" type="ORF">ECRASSUSDP1_LOCUS372</name>
</gene>
<dbReference type="Proteomes" id="UP001295684">
    <property type="component" value="Unassembled WGS sequence"/>
</dbReference>
<evidence type="ECO:0000313" key="2">
    <source>
        <dbReference type="Proteomes" id="UP001295684"/>
    </source>
</evidence>
<dbReference type="EMBL" id="CAMPGE010000342">
    <property type="protein sequence ID" value="CAI2359087.1"/>
    <property type="molecule type" value="Genomic_DNA"/>
</dbReference>
<name>A0AAD1X533_EUPCR</name>
<sequence>MGELKKKKRVCRLQRERNRATICENYALMCLILIEHKHRVSLTNIVQNKSKYSGQLQNRKL</sequence>
<proteinExistence type="predicted"/>
<protein>
    <submittedName>
        <fullName evidence="1">Uncharacterized protein</fullName>
    </submittedName>
</protein>